<dbReference type="OrthoDB" id="9785707at2"/>
<dbReference type="PANTHER" id="PTHR43022:SF1">
    <property type="entry name" value="PROTEIN SMF"/>
    <property type="match status" value="1"/>
</dbReference>
<dbReference type="SUPFAM" id="SSF102405">
    <property type="entry name" value="MCP/YpsA-like"/>
    <property type="match status" value="1"/>
</dbReference>
<dbReference type="InterPro" id="IPR057666">
    <property type="entry name" value="DrpA_SLOG"/>
</dbReference>
<organism evidence="3 4">
    <name type="scientific">Ornithinimicrobium ciconiae</name>
    <dbReference type="NCBI Taxonomy" id="2594265"/>
    <lineage>
        <taxon>Bacteria</taxon>
        <taxon>Bacillati</taxon>
        <taxon>Actinomycetota</taxon>
        <taxon>Actinomycetes</taxon>
        <taxon>Micrococcales</taxon>
        <taxon>Ornithinimicrobiaceae</taxon>
        <taxon>Ornithinimicrobium</taxon>
    </lineage>
</organism>
<dbReference type="Gene3D" id="3.40.50.450">
    <property type="match status" value="1"/>
</dbReference>
<gene>
    <name evidence="3" type="primary">dprA</name>
    <name evidence="3" type="ORF">FNH13_13030</name>
</gene>
<dbReference type="Proteomes" id="UP000315395">
    <property type="component" value="Chromosome"/>
</dbReference>
<dbReference type="NCBIfam" id="TIGR00732">
    <property type="entry name" value="dprA"/>
    <property type="match status" value="1"/>
</dbReference>
<evidence type="ECO:0000313" key="4">
    <source>
        <dbReference type="Proteomes" id="UP000315395"/>
    </source>
</evidence>
<proteinExistence type="inferred from homology"/>
<dbReference type="PANTHER" id="PTHR43022">
    <property type="entry name" value="PROTEIN SMF"/>
    <property type="match status" value="1"/>
</dbReference>
<evidence type="ECO:0000259" key="2">
    <source>
        <dbReference type="Pfam" id="PF02481"/>
    </source>
</evidence>
<dbReference type="InterPro" id="IPR003488">
    <property type="entry name" value="DprA"/>
</dbReference>
<name>A0A516GC79_9MICO</name>
<evidence type="ECO:0000256" key="1">
    <source>
        <dbReference type="ARBA" id="ARBA00006525"/>
    </source>
</evidence>
<comment type="similarity">
    <text evidence="1">Belongs to the DprA/Smf family.</text>
</comment>
<evidence type="ECO:0000313" key="3">
    <source>
        <dbReference type="EMBL" id="QDO89136.1"/>
    </source>
</evidence>
<dbReference type="EMBL" id="CP041616">
    <property type="protein sequence ID" value="QDO89136.1"/>
    <property type="molecule type" value="Genomic_DNA"/>
</dbReference>
<dbReference type="KEGG" id="orz:FNH13_13030"/>
<dbReference type="GO" id="GO:0009294">
    <property type="term" value="P:DNA-mediated transformation"/>
    <property type="evidence" value="ECO:0007669"/>
    <property type="project" value="InterPro"/>
</dbReference>
<accession>A0A516GC79</accession>
<feature type="domain" description="Smf/DprA SLOG" evidence="2">
    <location>
        <begin position="82"/>
        <end position="292"/>
    </location>
</feature>
<dbReference type="AlphaFoldDB" id="A0A516GC79"/>
<protein>
    <submittedName>
        <fullName evidence="3">DNA-protecting protein DprA</fullName>
    </submittedName>
</protein>
<dbReference type="RefSeq" id="WP_143783813.1">
    <property type="nucleotide sequence ID" value="NZ_CP041616.1"/>
</dbReference>
<dbReference type="Pfam" id="PF02481">
    <property type="entry name" value="DNA_processg_A"/>
    <property type="match status" value="1"/>
</dbReference>
<reference evidence="3 4" key="1">
    <citation type="submission" date="2019-07" db="EMBL/GenBank/DDBJ databases">
        <title>complete genome sequencing of Ornithinimicrobium sp. H23M54.</title>
        <authorList>
            <person name="Bae J.-W."/>
            <person name="Lee S.-Y."/>
        </authorList>
    </citation>
    <scope>NUCLEOTIDE SEQUENCE [LARGE SCALE GENOMIC DNA]</scope>
    <source>
        <strain evidence="3 4">H23M54</strain>
    </source>
</reference>
<sequence>MRTLPGVTDERTARLAWARLAEPLDSVATALIDSFGFLGALDIVRRGGVGPSGKVVDRFTARLDTLSIERDAEILDRLGARVLVPGEPEWPTALDDLEVPPWALWVRGPLEVTDLADRSVAIVGARASTAYGNHVSAEIAAGTAARGFTVVSGAAFGIDAAAHRAALAVEASTVAVLAGGVDRPYPSAHSELLREIARAGAVISEVPPGSAPTRSRFLARNRLIAALATGTVVIEAGLRSGARHTLNAAVRLGRPVAAVPGPVTSMVSAGCHQAIREQLAVLVTDAAEVIDLLGQIGTEDLAPAKRGPTRVEDDLDPVTRQVWGTLAPFRSKSVEEVTVQAGLSAGEVLGALGELQGRGLAELRLDGWGRA</sequence>
<keyword evidence="4" id="KW-1185">Reference proteome</keyword>